<reference evidence="2 3" key="1">
    <citation type="submission" date="2016-02" db="EMBL/GenBank/DDBJ databases">
        <authorList>
            <person name="Teng J.L."/>
            <person name="Tang Y."/>
            <person name="Huang Y."/>
            <person name="Guo F."/>
            <person name="Wei W."/>
            <person name="Chen J.H."/>
            <person name="Wong S.Y."/>
            <person name="Lau S.K."/>
            <person name="Woo P.C."/>
        </authorList>
    </citation>
    <scope>NUCLEOTIDE SEQUENCE [LARGE SCALE GENOMIC DNA]</scope>
    <source>
        <strain evidence="2 3">JCM 13375</strain>
    </source>
</reference>
<proteinExistence type="predicted"/>
<sequence length="77" mass="8358">MTTHTAEPAYLVPNQTRRGPLTPYDDKLANAIRAVFATGTHDLRGLVEGLNDVGIHAPDGKPWTTETFTHEMSVKGA</sequence>
<dbReference type="RefSeq" id="WP_068744788.1">
    <property type="nucleotide sequence ID" value="NZ_LSRE01000011.1"/>
</dbReference>
<dbReference type="EMBL" id="LSRE01000011">
    <property type="protein sequence ID" value="KXO98967.1"/>
    <property type="molecule type" value="Genomic_DNA"/>
</dbReference>
<feature type="domain" description="Recombinase-like" evidence="1">
    <location>
        <begin position="8"/>
        <end position="77"/>
    </location>
</feature>
<dbReference type="Pfam" id="PF20552">
    <property type="entry name" value="HTH_62"/>
    <property type="match status" value="1"/>
</dbReference>
<keyword evidence="3" id="KW-1185">Reference proteome</keyword>
<evidence type="ECO:0000259" key="1">
    <source>
        <dbReference type="Pfam" id="PF20552"/>
    </source>
</evidence>
<dbReference type="Proteomes" id="UP000070409">
    <property type="component" value="Unassembled WGS sequence"/>
</dbReference>
<accession>A0A137ZLF4</accession>
<organism evidence="2 3">
    <name type="scientific">Tsukamurella pseudospumae</name>
    <dbReference type="NCBI Taxonomy" id="239498"/>
    <lineage>
        <taxon>Bacteria</taxon>
        <taxon>Bacillati</taxon>
        <taxon>Actinomycetota</taxon>
        <taxon>Actinomycetes</taxon>
        <taxon>Mycobacteriales</taxon>
        <taxon>Tsukamurellaceae</taxon>
        <taxon>Tsukamurella</taxon>
    </lineage>
</organism>
<comment type="caution">
    <text evidence="2">The sequence shown here is derived from an EMBL/GenBank/DDBJ whole genome shotgun (WGS) entry which is preliminary data.</text>
</comment>
<evidence type="ECO:0000313" key="2">
    <source>
        <dbReference type="EMBL" id="KXO98967.1"/>
    </source>
</evidence>
<name>A0A137ZLF4_9ACTN</name>
<protein>
    <recommendedName>
        <fullName evidence="1">Recombinase-like domain-containing protein</fullName>
    </recommendedName>
</protein>
<gene>
    <name evidence="2" type="ORF">AXK61_18680</name>
</gene>
<evidence type="ECO:0000313" key="3">
    <source>
        <dbReference type="Proteomes" id="UP000070409"/>
    </source>
</evidence>
<dbReference type="InterPro" id="IPR046789">
    <property type="entry name" value="HTH_62"/>
</dbReference>